<dbReference type="RefSeq" id="XP_019623755.1">
    <property type="nucleotide sequence ID" value="XM_019768196.1"/>
</dbReference>
<organism evidence="5 6">
    <name type="scientific">Branchiostoma belcheri</name>
    <name type="common">Amphioxus</name>
    <dbReference type="NCBI Taxonomy" id="7741"/>
    <lineage>
        <taxon>Eukaryota</taxon>
        <taxon>Metazoa</taxon>
        <taxon>Chordata</taxon>
        <taxon>Cephalochordata</taxon>
        <taxon>Leptocardii</taxon>
        <taxon>Amphioxiformes</taxon>
        <taxon>Branchiostomatidae</taxon>
        <taxon>Branchiostoma</taxon>
    </lineage>
</organism>
<protein>
    <submittedName>
        <fullName evidence="6">Secretion-regulating guanine nucleotide exchange factor-like isoform X1</fullName>
    </submittedName>
</protein>
<gene>
    <name evidence="6" type="primary">LOC109469660</name>
</gene>
<name>A0A6P4Y406_BRABE</name>
<feature type="domain" description="RCC1-like" evidence="4">
    <location>
        <begin position="6"/>
        <end position="248"/>
    </location>
</feature>
<dbReference type="Pfam" id="PF25390">
    <property type="entry name" value="WD40_RLD"/>
    <property type="match status" value="1"/>
</dbReference>
<accession>A0A6P4Y406</accession>
<reference evidence="6" key="1">
    <citation type="submission" date="2025-08" db="UniProtKB">
        <authorList>
            <consortium name="RefSeq"/>
        </authorList>
    </citation>
    <scope>IDENTIFICATION</scope>
    <source>
        <tissue evidence="6">Gonad</tissue>
    </source>
</reference>
<evidence type="ECO:0000256" key="2">
    <source>
        <dbReference type="PROSITE-ProRule" id="PRU00235"/>
    </source>
</evidence>
<dbReference type="InterPro" id="IPR058923">
    <property type="entry name" value="RCC1-like_dom"/>
</dbReference>
<dbReference type="PANTHER" id="PTHR22870:SF466">
    <property type="entry name" value="ANKYRIN REPEAT-CONTAINING PROTEIN"/>
    <property type="match status" value="1"/>
</dbReference>
<dbReference type="InterPro" id="IPR051210">
    <property type="entry name" value="Ub_ligase/GEF_domain"/>
</dbReference>
<feature type="compositionally biased region" description="Low complexity" evidence="3">
    <location>
        <begin position="241"/>
        <end position="252"/>
    </location>
</feature>
<feature type="repeat" description="RCC1" evidence="2">
    <location>
        <begin position="395"/>
        <end position="446"/>
    </location>
</feature>
<feature type="repeat" description="RCC1" evidence="2">
    <location>
        <begin position="106"/>
        <end position="159"/>
    </location>
</feature>
<evidence type="ECO:0000259" key="4">
    <source>
        <dbReference type="Pfam" id="PF25390"/>
    </source>
</evidence>
<feature type="repeat" description="RCC1" evidence="2">
    <location>
        <begin position="341"/>
        <end position="395"/>
    </location>
</feature>
<sequence length="450" mass="48182">MEEEVIFSWGANSYGQLGVGHRDDRHTPQQLQGVNFRVKVVTGGGGHTAFISAEGQLFVCGWNQKGQLGLEHREDMSVLTHVAALTEPVETVACGWDFTLAVTEGGRLFSWGSNAFGQLGVPEVKGHSSTPVPVQQTLQGVRIVGVAAGLRHAVALDDTGSVWTWGAGKRGQLGHSEGGGLPTVSKQPGKVQFGADPTIVAVTAGSYHSVALTDSGDLYVWGRNDKGQLTNRINCEHGAKTSNHTSSPSTNHMQQQPASAIEEQGLCVSATPCLANQVQPSAAQESVSDPSLKPVAHKMSAKQCVDIAQLPVRLDCKLFDGRKVVQIESGWTHLVAITEDRRVWTWGRADYGQLGRFEDRTALPHSCSQPAELSSLSGVRQLQCGSEHNIAVIGDQVVCWGWNEHGMCGDGGEEDVLVPRVVETLRGYSPVWISTGAGHTMVGMKRKNTS</sequence>
<evidence type="ECO:0000256" key="3">
    <source>
        <dbReference type="SAM" id="MobiDB-lite"/>
    </source>
</evidence>
<feature type="repeat" description="RCC1" evidence="2">
    <location>
        <begin position="160"/>
        <end position="215"/>
    </location>
</feature>
<proteinExistence type="predicted"/>
<dbReference type="PANTHER" id="PTHR22870">
    <property type="entry name" value="REGULATOR OF CHROMOSOME CONDENSATION"/>
    <property type="match status" value="1"/>
</dbReference>
<dbReference type="AlphaFoldDB" id="A0A6P4Y406"/>
<dbReference type="Gene3D" id="2.130.10.30">
    <property type="entry name" value="Regulator of chromosome condensation 1/beta-lactamase-inhibitor protein II"/>
    <property type="match status" value="2"/>
</dbReference>
<dbReference type="InterPro" id="IPR000408">
    <property type="entry name" value="Reg_chr_condens"/>
</dbReference>
<dbReference type="PRINTS" id="PR00633">
    <property type="entry name" value="RCCNDNSATION"/>
</dbReference>
<keyword evidence="1" id="KW-0677">Repeat</keyword>
<dbReference type="Pfam" id="PF00415">
    <property type="entry name" value="RCC1"/>
    <property type="match status" value="2"/>
</dbReference>
<dbReference type="KEGG" id="bbel:109469660"/>
<dbReference type="PROSITE" id="PS50012">
    <property type="entry name" value="RCC1_3"/>
    <property type="match status" value="6"/>
</dbReference>
<dbReference type="PROSITE" id="PS00626">
    <property type="entry name" value="RCC1_2"/>
    <property type="match status" value="2"/>
</dbReference>
<dbReference type="GeneID" id="109469660"/>
<dbReference type="Proteomes" id="UP000515135">
    <property type="component" value="Unplaced"/>
</dbReference>
<dbReference type="SUPFAM" id="SSF50985">
    <property type="entry name" value="RCC1/BLIP-II"/>
    <property type="match status" value="2"/>
</dbReference>
<evidence type="ECO:0000313" key="6">
    <source>
        <dbReference type="RefSeq" id="XP_019623755.1"/>
    </source>
</evidence>
<evidence type="ECO:0000313" key="5">
    <source>
        <dbReference type="Proteomes" id="UP000515135"/>
    </source>
</evidence>
<dbReference type="InterPro" id="IPR009091">
    <property type="entry name" value="RCC1/BLIP-II"/>
</dbReference>
<evidence type="ECO:0000256" key="1">
    <source>
        <dbReference type="ARBA" id="ARBA00022737"/>
    </source>
</evidence>
<feature type="repeat" description="RCC1" evidence="2">
    <location>
        <begin position="55"/>
        <end position="105"/>
    </location>
</feature>
<keyword evidence="5" id="KW-1185">Reference proteome</keyword>
<feature type="region of interest" description="Disordered" evidence="3">
    <location>
        <begin position="238"/>
        <end position="260"/>
    </location>
</feature>
<feature type="repeat" description="RCC1" evidence="2">
    <location>
        <begin position="4"/>
        <end position="54"/>
    </location>
</feature>
<dbReference type="OrthoDB" id="10256179at2759"/>